<reference evidence="1 2" key="1">
    <citation type="journal article" date="2016" name="Front. Microbiol.">
        <title>Single-Cell (Meta-)Genomics of a Dimorphic Candidatus Thiomargarita nelsonii Reveals Genomic Plasticity.</title>
        <authorList>
            <person name="Flood B.E."/>
            <person name="Fliss P."/>
            <person name="Jones D.S."/>
            <person name="Dick G.J."/>
            <person name="Jain S."/>
            <person name="Kaster A.K."/>
            <person name="Winkel M."/>
            <person name="Mussmann M."/>
            <person name="Bailey J."/>
        </authorList>
    </citation>
    <scope>NUCLEOTIDE SEQUENCE [LARGE SCALE GENOMIC DNA]</scope>
    <source>
        <strain evidence="1">Hydrate Ridge</strain>
    </source>
</reference>
<dbReference type="EMBL" id="JSZA02000093">
    <property type="protein sequence ID" value="KHD07237.1"/>
    <property type="molecule type" value="Genomic_DNA"/>
</dbReference>
<accession>A0A0A6PA57</accession>
<comment type="caution">
    <text evidence="1">The sequence shown here is derived from an EMBL/GenBank/DDBJ whole genome shotgun (WGS) entry which is preliminary data.</text>
</comment>
<evidence type="ECO:0008006" key="3">
    <source>
        <dbReference type="Google" id="ProtNLM"/>
    </source>
</evidence>
<keyword evidence="2" id="KW-1185">Reference proteome</keyword>
<dbReference type="AlphaFoldDB" id="A0A0A6PA57"/>
<organism evidence="1 2">
    <name type="scientific">Candidatus Thiomargarita nelsonii</name>
    <dbReference type="NCBI Taxonomy" id="1003181"/>
    <lineage>
        <taxon>Bacteria</taxon>
        <taxon>Pseudomonadati</taxon>
        <taxon>Pseudomonadota</taxon>
        <taxon>Gammaproteobacteria</taxon>
        <taxon>Thiotrichales</taxon>
        <taxon>Thiotrichaceae</taxon>
        <taxon>Thiomargarita</taxon>
    </lineage>
</organism>
<dbReference type="Proteomes" id="UP000030428">
    <property type="component" value="Unassembled WGS sequence"/>
</dbReference>
<name>A0A0A6PA57_9GAMM</name>
<evidence type="ECO:0000313" key="1">
    <source>
        <dbReference type="EMBL" id="KHD07237.1"/>
    </source>
</evidence>
<evidence type="ECO:0000313" key="2">
    <source>
        <dbReference type="Proteomes" id="UP000030428"/>
    </source>
</evidence>
<protein>
    <recommendedName>
        <fullName evidence="3">Type I restriction enzyme R protein N-terminal domain-containing protein</fullName>
    </recommendedName>
</protein>
<gene>
    <name evidence="1" type="ORF">PN36_21025</name>
</gene>
<sequence>MIKSIFKKDKKYTFSDYFELNNPTEEIVAEFGYLLSTEIIQLPMDNSVDKQIIKKLQETYYDILPKITLNSAKRDFLIAPLLLEMIRHCDAKINVEYPIEIDDKLGGFLDYLIRSSQELIVIEAKKGDLDKGFNQLAVELIALDQYESENSPELLYGAVTIGEIWRFGVLKRKDKVIVKDIHSQRIPEDTGKVFSILLGILKRE</sequence>
<proteinExistence type="predicted"/>